<keyword evidence="2" id="KW-1185">Reference proteome</keyword>
<dbReference type="InterPro" id="IPR008042">
    <property type="entry name" value="Retrotrans_Pao"/>
</dbReference>
<evidence type="ECO:0000313" key="1">
    <source>
        <dbReference type="EMBL" id="CAH2083709.1"/>
    </source>
</evidence>
<sequence length="237" mass="26273">MVKTSWLRFSENLGLLSSFQAPRRVLIDETKYIEMHTFCEASERAFGLCIYLRSIGVTGKVQVILLCAKARIAPLKSTTIPRLELCSALLGAQLSSSATQTLRCKINRLVYWSDSKVTLGWIKSACKAKTFVANRVAAITELSDPENWRYVPTAENPADLRSRVVDPQNVGKADIWWRGPAFLGEDESSWPSTDVQAVELPEIKALSTLVVESTPSVSFIDVTRYSKLRALGFPSTG</sequence>
<proteinExistence type="predicted"/>
<evidence type="ECO:0000313" key="2">
    <source>
        <dbReference type="Proteomes" id="UP001153954"/>
    </source>
</evidence>
<protein>
    <submittedName>
        <fullName evidence="1">Uncharacterized protein</fullName>
    </submittedName>
</protein>
<reference evidence="1" key="1">
    <citation type="submission" date="2022-03" db="EMBL/GenBank/DDBJ databases">
        <authorList>
            <person name="Tunstrom K."/>
        </authorList>
    </citation>
    <scope>NUCLEOTIDE SEQUENCE</scope>
</reference>
<comment type="caution">
    <text evidence="1">The sequence shown here is derived from an EMBL/GenBank/DDBJ whole genome shotgun (WGS) entry which is preliminary data.</text>
</comment>
<dbReference type="Pfam" id="PF05380">
    <property type="entry name" value="Peptidase_A17"/>
    <property type="match status" value="1"/>
</dbReference>
<name>A0AAU9TEA5_EUPED</name>
<dbReference type="Proteomes" id="UP001153954">
    <property type="component" value="Unassembled WGS sequence"/>
</dbReference>
<gene>
    <name evidence="1" type="ORF">EEDITHA_LOCUS353</name>
</gene>
<dbReference type="EMBL" id="CAKOGL010000001">
    <property type="protein sequence ID" value="CAH2083709.1"/>
    <property type="molecule type" value="Genomic_DNA"/>
</dbReference>
<accession>A0AAU9TEA5</accession>
<dbReference type="PANTHER" id="PTHR47331:SF1">
    <property type="entry name" value="GAG-LIKE PROTEIN"/>
    <property type="match status" value="1"/>
</dbReference>
<dbReference type="PANTHER" id="PTHR47331">
    <property type="entry name" value="PHD-TYPE DOMAIN-CONTAINING PROTEIN"/>
    <property type="match status" value="1"/>
</dbReference>
<dbReference type="AlphaFoldDB" id="A0AAU9TEA5"/>
<organism evidence="1 2">
    <name type="scientific">Euphydryas editha</name>
    <name type="common">Edith's checkerspot</name>
    <dbReference type="NCBI Taxonomy" id="104508"/>
    <lineage>
        <taxon>Eukaryota</taxon>
        <taxon>Metazoa</taxon>
        <taxon>Ecdysozoa</taxon>
        <taxon>Arthropoda</taxon>
        <taxon>Hexapoda</taxon>
        <taxon>Insecta</taxon>
        <taxon>Pterygota</taxon>
        <taxon>Neoptera</taxon>
        <taxon>Endopterygota</taxon>
        <taxon>Lepidoptera</taxon>
        <taxon>Glossata</taxon>
        <taxon>Ditrysia</taxon>
        <taxon>Papilionoidea</taxon>
        <taxon>Nymphalidae</taxon>
        <taxon>Nymphalinae</taxon>
        <taxon>Euphydryas</taxon>
    </lineage>
</organism>